<evidence type="ECO:0000256" key="1">
    <source>
        <dbReference type="ARBA" id="ARBA00012513"/>
    </source>
</evidence>
<evidence type="ECO:0000256" key="7">
    <source>
        <dbReference type="ARBA" id="ARBA00047899"/>
    </source>
</evidence>
<dbReference type="SUPFAM" id="SSF56112">
    <property type="entry name" value="Protein kinase-like (PK-like)"/>
    <property type="match status" value="1"/>
</dbReference>
<dbReference type="InterPro" id="IPR000719">
    <property type="entry name" value="Prot_kinase_dom"/>
</dbReference>
<sequence length="279" mass="31182">MSYCLNPNCPKPTANHSNNKFCTTCGSKLLLAERYRAIKLLGQGGFGRTFLAIDEYKPSQRHCVVKQLLPQAQGTNTLNKASELFKLEAERLDELGHNHPQIPELLAYFTQESQQYLVQEFIDGQNLAEEVTNNGVYSEKQIIALLRNLLPVLQFVHGKQVIHRDIKPENIIRRRDGELVLVDFGASKTTTRTALTVTGTAIGTAGYTAPEQALGKATVSSDIYSLGVTCLYLLTGVEPFELFDVTEGEWVWRDYLSTQLSSNLALFCHSRRSIMNSKP</sequence>
<dbReference type="EMBL" id="JHEG04000001">
    <property type="protein sequence ID" value="KAF3884096.1"/>
    <property type="molecule type" value="Genomic_DNA"/>
</dbReference>
<comment type="catalytic activity">
    <reaction evidence="8">
        <text>L-seryl-[protein] + ATP = O-phospho-L-seryl-[protein] + ADP + H(+)</text>
        <dbReference type="Rhea" id="RHEA:17989"/>
        <dbReference type="Rhea" id="RHEA-COMP:9863"/>
        <dbReference type="Rhea" id="RHEA-COMP:11604"/>
        <dbReference type="ChEBI" id="CHEBI:15378"/>
        <dbReference type="ChEBI" id="CHEBI:29999"/>
        <dbReference type="ChEBI" id="CHEBI:30616"/>
        <dbReference type="ChEBI" id="CHEBI:83421"/>
        <dbReference type="ChEBI" id="CHEBI:456216"/>
        <dbReference type="EC" id="2.7.11.1"/>
    </reaction>
</comment>
<dbReference type="SMART" id="SM00220">
    <property type="entry name" value="S_TKc"/>
    <property type="match status" value="1"/>
</dbReference>
<proteinExistence type="predicted"/>
<evidence type="ECO:0000256" key="2">
    <source>
        <dbReference type="ARBA" id="ARBA00022527"/>
    </source>
</evidence>
<evidence type="ECO:0000256" key="8">
    <source>
        <dbReference type="ARBA" id="ARBA00048679"/>
    </source>
</evidence>
<keyword evidence="5 11" id="KW-0418">Kinase</keyword>
<keyword evidence="12" id="KW-1185">Reference proteome</keyword>
<dbReference type="PANTHER" id="PTHR24363">
    <property type="entry name" value="SERINE/THREONINE PROTEIN KINASE"/>
    <property type="match status" value="1"/>
</dbReference>
<reference evidence="11" key="2">
    <citation type="submission" date="2019-11" db="EMBL/GenBank/DDBJ databases">
        <title>Improved Assembly of Tolypothrix boutellei genome.</title>
        <authorList>
            <person name="Sarangi A.N."/>
            <person name="Mukherjee M."/>
            <person name="Ghosh S."/>
            <person name="Singh D."/>
            <person name="Das A."/>
            <person name="Kant S."/>
            <person name="Prusty A."/>
            <person name="Tripathy S."/>
        </authorList>
    </citation>
    <scope>NUCLEOTIDE SEQUENCE</scope>
    <source>
        <strain evidence="11">VB521301</strain>
    </source>
</reference>
<dbReference type="CDD" id="cd14014">
    <property type="entry name" value="STKc_PknB_like"/>
    <property type="match status" value="1"/>
</dbReference>
<evidence type="ECO:0000313" key="11">
    <source>
        <dbReference type="EMBL" id="KAF3884096.1"/>
    </source>
</evidence>
<evidence type="ECO:0000256" key="9">
    <source>
        <dbReference type="PROSITE-ProRule" id="PRU10141"/>
    </source>
</evidence>
<name>A0A8S9SVX6_9CYAN</name>
<dbReference type="NCBIfam" id="NF045510">
    <property type="entry name" value="4Cys_prefix_kin"/>
    <property type="match status" value="1"/>
</dbReference>
<dbReference type="Proteomes" id="UP000029738">
    <property type="component" value="Unassembled WGS sequence"/>
</dbReference>
<dbReference type="PROSITE" id="PS00107">
    <property type="entry name" value="PROTEIN_KINASE_ATP"/>
    <property type="match status" value="1"/>
</dbReference>
<dbReference type="PROSITE" id="PS50011">
    <property type="entry name" value="PROTEIN_KINASE_DOM"/>
    <property type="match status" value="1"/>
</dbReference>
<feature type="domain" description="Protein kinase" evidence="10">
    <location>
        <begin position="35"/>
        <end position="279"/>
    </location>
</feature>
<comment type="caution">
    <text evidence="11">The sequence shown here is derived from an EMBL/GenBank/DDBJ whole genome shotgun (WGS) entry which is preliminary data.</text>
</comment>
<dbReference type="InterPro" id="IPR017441">
    <property type="entry name" value="Protein_kinase_ATP_BS"/>
</dbReference>
<comment type="catalytic activity">
    <reaction evidence="7">
        <text>L-threonyl-[protein] + ATP = O-phospho-L-threonyl-[protein] + ADP + H(+)</text>
        <dbReference type="Rhea" id="RHEA:46608"/>
        <dbReference type="Rhea" id="RHEA-COMP:11060"/>
        <dbReference type="Rhea" id="RHEA-COMP:11605"/>
        <dbReference type="ChEBI" id="CHEBI:15378"/>
        <dbReference type="ChEBI" id="CHEBI:30013"/>
        <dbReference type="ChEBI" id="CHEBI:30616"/>
        <dbReference type="ChEBI" id="CHEBI:61977"/>
        <dbReference type="ChEBI" id="CHEBI:456216"/>
        <dbReference type="EC" id="2.7.11.1"/>
    </reaction>
</comment>
<dbReference type="InterPro" id="IPR011009">
    <property type="entry name" value="Kinase-like_dom_sf"/>
</dbReference>
<organism evidence="11 12">
    <name type="scientific">Tolypothrix bouteillei VB521301</name>
    <dbReference type="NCBI Taxonomy" id="1479485"/>
    <lineage>
        <taxon>Bacteria</taxon>
        <taxon>Bacillati</taxon>
        <taxon>Cyanobacteriota</taxon>
        <taxon>Cyanophyceae</taxon>
        <taxon>Nostocales</taxon>
        <taxon>Tolypothrichaceae</taxon>
        <taxon>Tolypothrix</taxon>
    </lineage>
</organism>
<reference evidence="11" key="1">
    <citation type="journal article" date="2015" name="Genome Announc.">
        <title>Draft Genome Sequence of Tolypothrix boutellei Strain VB521301.</title>
        <authorList>
            <person name="Chandrababunaidu M.M."/>
            <person name="Singh D."/>
            <person name="Sen D."/>
            <person name="Bhan S."/>
            <person name="Das S."/>
            <person name="Gupta A."/>
            <person name="Adhikary S.P."/>
            <person name="Tripathy S."/>
        </authorList>
    </citation>
    <scope>NUCLEOTIDE SEQUENCE</scope>
    <source>
        <strain evidence="11">VB521301</strain>
    </source>
</reference>
<protein>
    <recommendedName>
        <fullName evidence="1">non-specific serine/threonine protein kinase</fullName>
        <ecNumber evidence="1">2.7.11.1</ecNumber>
    </recommendedName>
</protein>
<dbReference type="EC" id="2.7.11.1" evidence="1"/>
<feature type="binding site" evidence="9">
    <location>
        <position position="66"/>
    </location>
    <ligand>
        <name>ATP</name>
        <dbReference type="ChEBI" id="CHEBI:30616"/>
    </ligand>
</feature>
<dbReference type="Gene3D" id="1.10.510.10">
    <property type="entry name" value="Transferase(Phosphotransferase) domain 1"/>
    <property type="match status" value="1"/>
</dbReference>
<keyword evidence="6 9" id="KW-0067">ATP-binding</keyword>
<accession>A0A8S9SVX6</accession>
<dbReference type="GO" id="GO:0004674">
    <property type="term" value="F:protein serine/threonine kinase activity"/>
    <property type="evidence" value="ECO:0007669"/>
    <property type="project" value="UniProtKB-KW"/>
</dbReference>
<keyword evidence="3" id="KW-0808">Transferase</keyword>
<evidence type="ECO:0000256" key="5">
    <source>
        <dbReference type="ARBA" id="ARBA00022777"/>
    </source>
</evidence>
<keyword evidence="4 9" id="KW-0547">Nucleotide-binding</keyword>
<evidence type="ECO:0000313" key="12">
    <source>
        <dbReference type="Proteomes" id="UP000029738"/>
    </source>
</evidence>
<keyword evidence="2 11" id="KW-0723">Serine/threonine-protein kinase</keyword>
<evidence type="ECO:0000256" key="3">
    <source>
        <dbReference type="ARBA" id="ARBA00022679"/>
    </source>
</evidence>
<evidence type="ECO:0000256" key="4">
    <source>
        <dbReference type="ARBA" id="ARBA00022741"/>
    </source>
</evidence>
<gene>
    <name evidence="11" type="ORF">DA73_0400000205</name>
</gene>
<dbReference type="Pfam" id="PF00069">
    <property type="entry name" value="Pkinase"/>
    <property type="match status" value="1"/>
</dbReference>
<dbReference type="GO" id="GO:0005524">
    <property type="term" value="F:ATP binding"/>
    <property type="evidence" value="ECO:0007669"/>
    <property type="project" value="UniProtKB-UniRule"/>
</dbReference>
<dbReference type="AlphaFoldDB" id="A0A8S9SVX6"/>
<dbReference type="PANTHER" id="PTHR24363:SF0">
    <property type="entry name" value="SERINE_THREONINE KINASE LIKE DOMAIN CONTAINING 1"/>
    <property type="match status" value="1"/>
</dbReference>
<evidence type="ECO:0000256" key="6">
    <source>
        <dbReference type="ARBA" id="ARBA00022840"/>
    </source>
</evidence>
<evidence type="ECO:0000259" key="10">
    <source>
        <dbReference type="PROSITE" id="PS50011"/>
    </source>
</evidence>